<dbReference type="HAMAP" id="MF_00530">
    <property type="entry name" value="ATP_synth_epsil_bac"/>
    <property type="match status" value="1"/>
</dbReference>
<dbReference type="Pfam" id="PF00401">
    <property type="entry name" value="ATP-synt_DE"/>
    <property type="match status" value="1"/>
</dbReference>
<keyword evidence="18" id="KW-1185">Reference proteome</keyword>
<evidence type="ECO:0000313" key="18">
    <source>
        <dbReference type="Proteomes" id="UP001562065"/>
    </source>
</evidence>
<evidence type="ECO:0000256" key="6">
    <source>
        <dbReference type="ARBA" id="ARBA00022448"/>
    </source>
</evidence>
<feature type="domain" description="ATP synthase F1 complex delta/epsilon subunit N-terminal" evidence="16">
    <location>
        <begin position="6"/>
        <end position="84"/>
    </location>
</feature>
<keyword evidence="7 13" id="KW-0406">Ion transport</keyword>
<dbReference type="EMBL" id="JBGCUO010000001">
    <property type="protein sequence ID" value="MEY1660664.1"/>
    <property type="molecule type" value="Genomic_DNA"/>
</dbReference>
<comment type="caution">
    <text evidence="17">The sequence shown here is derived from an EMBL/GenBank/DDBJ whole genome shotgun (WGS) entry which is preliminary data.</text>
</comment>
<comment type="subcellular location">
    <subcellularLocation>
        <location evidence="2 13">Cell membrane</location>
        <topology evidence="2 13">Peripheral membrane protein</topology>
    </subcellularLocation>
</comment>
<comment type="subunit">
    <text evidence="4 13 14">F-type ATPases have 2 components, CF(1) - the catalytic core - and CF(0) - the membrane proton channel. CF(1) has five subunits: alpha(3), beta(3), gamma(1), delta(1), epsilon(1). CF(0) has three main subunits: a, b and c.</text>
</comment>
<evidence type="ECO:0000259" key="16">
    <source>
        <dbReference type="Pfam" id="PF02823"/>
    </source>
</evidence>
<evidence type="ECO:0000256" key="13">
    <source>
        <dbReference type="HAMAP-Rule" id="MF_00530"/>
    </source>
</evidence>
<evidence type="ECO:0000256" key="9">
    <source>
        <dbReference type="ARBA" id="ARBA00023196"/>
    </source>
</evidence>
<evidence type="ECO:0000256" key="12">
    <source>
        <dbReference type="ARBA" id="ARBA00031795"/>
    </source>
</evidence>
<dbReference type="InterPro" id="IPR036771">
    <property type="entry name" value="ATPsynth_dsu/esu_N"/>
</dbReference>
<dbReference type="CDD" id="cd12152">
    <property type="entry name" value="F1-ATPase_delta"/>
    <property type="match status" value="1"/>
</dbReference>
<evidence type="ECO:0000256" key="8">
    <source>
        <dbReference type="ARBA" id="ARBA00023136"/>
    </source>
</evidence>
<evidence type="ECO:0000313" key="17">
    <source>
        <dbReference type="EMBL" id="MEY1660664.1"/>
    </source>
</evidence>
<dbReference type="InterPro" id="IPR020546">
    <property type="entry name" value="ATP_synth_F1_dsu/esu_N"/>
</dbReference>
<dbReference type="SUPFAM" id="SSF46604">
    <property type="entry name" value="Epsilon subunit of F1F0-ATP synthase C-terminal domain"/>
    <property type="match status" value="1"/>
</dbReference>
<dbReference type="InterPro" id="IPR001469">
    <property type="entry name" value="ATP_synth_F1_dsu/esu"/>
</dbReference>
<evidence type="ECO:0000259" key="15">
    <source>
        <dbReference type="Pfam" id="PF00401"/>
    </source>
</evidence>
<sequence length="141" mass="14856">MAMTVHCDIVSAEKQLFSGAVELLVAAGAEGDLGVMPGHAPLLTSLKPGPVRIVLQGGKEEVFYVNGGFLEVQPKVITVLADAAARAENLDEAAAEEARQRAREALEGKHSDLDYSAASAQLAESLAQLRAIQQMKKKFGG</sequence>
<gene>
    <name evidence="13" type="primary">atpC</name>
    <name evidence="17" type="ORF">AB5I84_00710</name>
</gene>
<keyword evidence="6 13" id="KW-0813">Transport</keyword>
<feature type="domain" description="ATP synthase epsilon subunit C-terminal" evidence="15">
    <location>
        <begin position="88"/>
        <end position="133"/>
    </location>
</feature>
<dbReference type="InterPro" id="IPR020547">
    <property type="entry name" value="ATP_synth_F1_esu_C"/>
</dbReference>
<dbReference type="NCBIfam" id="NF009977">
    <property type="entry name" value="PRK13442.1"/>
    <property type="match status" value="1"/>
</dbReference>
<organism evidence="17 18">
    <name type="scientific">Isoalcanivorax beigongshangi</name>
    <dbReference type="NCBI Taxonomy" id="3238810"/>
    <lineage>
        <taxon>Bacteria</taxon>
        <taxon>Pseudomonadati</taxon>
        <taxon>Pseudomonadota</taxon>
        <taxon>Gammaproteobacteria</taxon>
        <taxon>Oceanospirillales</taxon>
        <taxon>Alcanivoracaceae</taxon>
        <taxon>Isoalcanivorax</taxon>
    </lineage>
</organism>
<keyword evidence="13" id="KW-0375">Hydrogen ion transport</keyword>
<dbReference type="NCBIfam" id="TIGR01216">
    <property type="entry name" value="ATP_synt_epsi"/>
    <property type="match status" value="1"/>
</dbReference>
<evidence type="ECO:0000256" key="5">
    <source>
        <dbReference type="ARBA" id="ARBA00014480"/>
    </source>
</evidence>
<dbReference type="Gene3D" id="2.60.15.10">
    <property type="entry name" value="F0F1 ATP synthase delta/epsilon subunit, N-terminal"/>
    <property type="match status" value="1"/>
</dbReference>
<evidence type="ECO:0000256" key="1">
    <source>
        <dbReference type="ARBA" id="ARBA00003543"/>
    </source>
</evidence>
<dbReference type="InterPro" id="IPR036794">
    <property type="entry name" value="ATP_F1_dsu/esu_C_sf"/>
</dbReference>
<dbReference type="Gene3D" id="1.20.5.440">
    <property type="entry name" value="ATP synthase delta/epsilon subunit, C-terminal domain"/>
    <property type="match status" value="1"/>
</dbReference>
<evidence type="ECO:0000256" key="11">
    <source>
        <dbReference type="ARBA" id="ARBA00030215"/>
    </source>
</evidence>
<evidence type="ECO:0000256" key="10">
    <source>
        <dbReference type="ARBA" id="ARBA00023310"/>
    </source>
</evidence>
<accession>A0ABV4AD63</accession>
<dbReference type="PANTHER" id="PTHR13822">
    <property type="entry name" value="ATP SYNTHASE DELTA/EPSILON CHAIN"/>
    <property type="match status" value="1"/>
</dbReference>
<reference evidence="17 18" key="1">
    <citation type="submission" date="2024-07" db="EMBL/GenBank/DDBJ databases">
        <authorList>
            <person name="Ren Q."/>
        </authorList>
    </citation>
    <scope>NUCLEOTIDE SEQUENCE [LARGE SCALE GENOMIC DNA]</scope>
    <source>
        <strain evidence="17 18">REN37</strain>
    </source>
</reference>
<evidence type="ECO:0000256" key="4">
    <source>
        <dbReference type="ARBA" id="ARBA00011648"/>
    </source>
</evidence>
<evidence type="ECO:0000256" key="2">
    <source>
        <dbReference type="ARBA" id="ARBA00004202"/>
    </source>
</evidence>
<keyword evidence="9 13" id="KW-0139">CF(1)</keyword>
<dbReference type="PANTHER" id="PTHR13822:SF10">
    <property type="entry name" value="ATP SYNTHASE EPSILON CHAIN, CHLOROPLASTIC"/>
    <property type="match status" value="1"/>
</dbReference>
<evidence type="ECO:0000256" key="7">
    <source>
        <dbReference type="ARBA" id="ARBA00023065"/>
    </source>
</evidence>
<evidence type="ECO:0000256" key="3">
    <source>
        <dbReference type="ARBA" id="ARBA00005712"/>
    </source>
</evidence>
<dbReference type="RefSeq" id="WP_369453909.1">
    <property type="nucleotide sequence ID" value="NZ_JBGCUO010000001.1"/>
</dbReference>
<keyword evidence="13" id="KW-1003">Cell membrane</keyword>
<proteinExistence type="inferred from homology"/>
<keyword evidence="10 13" id="KW-0066">ATP synthesis</keyword>
<dbReference type="Pfam" id="PF02823">
    <property type="entry name" value="ATP-synt_DE_N"/>
    <property type="match status" value="1"/>
</dbReference>
<evidence type="ECO:0000256" key="14">
    <source>
        <dbReference type="RuleBase" id="RU003656"/>
    </source>
</evidence>
<dbReference type="Proteomes" id="UP001562065">
    <property type="component" value="Unassembled WGS sequence"/>
</dbReference>
<comment type="similarity">
    <text evidence="3 13 14">Belongs to the ATPase epsilon chain family.</text>
</comment>
<protein>
    <recommendedName>
        <fullName evidence="5 13">ATP synthase epsilon chain</fullName>
    </recommendedName>
    <alternativeName>
        <fullName evidence="12 13">ATP synthase F1 sector epsilon subunit</fullName>
    </alternativeName>
    <alternativeName>
        <fullName evidence="11 13">F-ATPase epsilon subunit</fullName>
    </alternativeName>
</protein>
<dbReference type="NCBIfam" id="NF001847">
    <property type="entry name" value="PRK00571.1-4"/>
    <property type="match status" value="1"/>
</dbReference>
<name>A0ABV4AD63_9GAMM</name>
<dbReference type="SUPFAM" id="SSF51344">
    <property type="entry name" value="Epsilon subunit of F1F0-ATP synthase N-terminal domain"/>
    <property type="match status" value="1"/>
</dbReference>
<keyword evidence="8 13" id="KW-0472">Membrane</keyword>
<comment type="function">
    <text evidence="1 13">Produces ATP from ADP in the presence of a proton gradient across the membrane.</text>
</comment>